<keyword evidence="7 9" id="KW-0663">Pyridoxal phosphate</keyword>
<feature type="domain" description="Aminotransferase class I/classII large" evidence="10">
    <location>
        <begin position="38"/>
        <end position="356"/>
    </location>
</feature>
<dbReference type="InterPro" id="IPR015421">
    <property type="entry name" value="PyrdxlP-dep_Trfase_major"/>
</dbReference>
<dbReference type="GO" id="GO:0000105">
    <property type="term" value="P:L-histidine biosynthetic process"/>
    <property type="evidence" value="ECO:0007669"/>
    <property type="project" value="UniProtKB-UniRule"/>
</dbReference>
<dbReference type="NCBIfam" id="TIGR01141">
    <property type="entry name" value="hisC"/>
    <property type="match status" value="1"/>
</dbReference>
<comment type="pathway">
    <text evidence="2 9">Amino-acid biosynthesis; L-histidine biosynthesis; L-histidine from 5-phospho-alpha-D-ribose 1-diphosphate: step 7/9.</text>
</comment>
<evidence type="ECO:0000256" key="4">
    <source>
        <dbReference type="ARBA" id="ARBA00011738"/>
    </source>
</evidence>
<dbReference type="HAMAP" id="MF_01023">
    <property type="entry name" value="HisC_aminotrans_2"/>
    <property type="match status" value="1"/>
</dbReference>
<dbReference type="InterPro" id="IPR004839">
    <property type="entry name" value="Aminotransferase_I/II_large"/>
</dbReference>
<comment type="cofactor">
    <cofactor evidence="1 9">
        <name>pyridoxal 5'-phosphate</name>
        <dbReference type="ChEBI" id="CHEBI:597326"/>
    </cofactor>
</comment>
<keyword evidence="6 9" id="KW-0808">Transferase</keyword>
<dbReference type="EC" id="2.6.1.9" evidence="9"/>
<dbReference type="EMBL" id="MFSP01000102">
    <property type="protein sequence ID" value="OGI65755.1"/>
    <property type="molecule type" value="Genomic_DNA"/>
</dbReference>
<feature type="modified residue" description="N6-(pyridoxal phosphate)lysine" evidence="9">
    <location>
        <position position="228"/>
    </location>
</feature>
<evidence type="ECO:0000256" key="1">
    <source>
        <dbReference type="ARBA" id="ARBA00001933"/>
    </source>
</evidence>
<organism evidence="11 12">
    <name type="scientific">Candidatus Muproteobacteria bacterium RBG_16_60_9</name>
    <dbReference type="NCBI Taxonomy" id="1817755"/>
    <lineage>
        <taxon>Bacteria</taxon>
        <taxon>Pseudomonadati</taxon>
        <taxon>Pseudomonadota</taxon>
        <taxon>Candidatus Muproteobacteria</taxon>
    </lineage>
</organism>
<dbReference type="InterPro" id="IPR015424">
    <property type="entry name" value="PyrdxlP-dep_Trfase"/>
</dbReference>
<name>A0A1F6V817_9PROT</name>
<dbReference type="SUPFAM" id="SSF53383">
    <property type="entry name" value="PLP-dependent transferases"/>
    <property type="match status" value="1"/>
</dbReference>
<evidence type="ECO:0000256" key="6">
    <source>
        <dbReference type="ARBA" id="ARBA00022679"/>
    </source>
</evidence>
<dbReference type="UniPathway" id="UPA00031">
    <property type="reaction ID" value="UER00012"/>
</dbReference>
<reference evidence="11 12" key="1">
    <citation type="journal article" date="2016" name="Nat. Commun.">
        <title>Thousands of microbial genomes shed light on interconnected biogeochemical processes in an aquifer system.</title>
        <authorList>
            <person name="Anantharaman K."/>
            <person name="Brown C.T."/>
            <person name="Hug L.A."/>
            <person name="Sharon I."/>
            <person name="Castelle C.J."/>
            <person name="Probst A.J."/>
            <person name="Thomas B.C."/>
            <person name="Singh A."/>
            <person name="Wilkins M.J."/>
            <person name="Karaoz U."/>
            <person name="Brodie E.L."/>
            <person name="Williams K.H."/>
            <person name="Hubbard S.S."/>
            <person name="Banfield J.F."/>
        </authorList>
    </citation>
    <scope>NUCLEOTIDE SEQUENCE [LARGE SCALE GENOMIC DNA]</scope>
</reference>
<dbReference type="PANTHER" id="PTHR43643:SF3">
    <property type="entry name" value="HISTIDINOL-PHOSPHATE AMINOTRANSFERASE"/>
    <property type="match status" value="1"/>
</dbReference>
<evidence type="ECO:0000256" key="8">
    <source>
        <dbReference type="ARBA" id="ARBA00047481"/>
    </source>
</evidence>
<dbReference type="GO" id="GO:0004400">
    <property type="term" value="F:histidinol-phosphate transaminase activity"/>
    <property type="evidence" value="ECO:0007669"/>
    <property type="project" value="UniProtKB-UniRule"/>
</dbReference>
<dbReference type="Gene3D" id="3.40.640.10">
    <property type="entry name" value="Type I PLP-dependent aspartate aminotransferase-like (Major domain)"/>
    <property type="match status" value="1"/>
</dbReference>
<dbReference type="Gene3D" id="3.90.1150.10">
    <property type="entry name" value="Aspartate Aminotransferase, domain 1"/>
    <property type="match status" value="1"/>
</dbReference>
<dbReference type="GO" id="GO:0030170">
    <property type="term" value="F:pyridoxal phosphate binding"/>
    <property type="evidence" value="ECO:0007669"/>
    <property type="project" value="InterPro"/>
</dbReference>
<sequence>MTFDVRSLLAPGVESLGAYQPGKPLSELVREYGIDGAIKLASNENPLGPSPHAIEAARAALADVARYPDGRGYALKRALAERLTLTPSQITLGNGSNDVLELLVRTFVSRDAEAVMSQHAFGMYELIVRAVGARPVIVPARDWGHDLDAMQHAITARTRLVFIANPNNPTGTWIAADDLVRFLTALAPQVLTVVDEAYFEYVNEPAYPDTIGLIARFPNLIVTRTFSKVYGLAGLRIGYGISQPEVAAYLDRVRQPFNVNSIAAAAAEAALADRDHVARSIELNRTGMRQLREGIERLGLGSIPSVANFLTIDLGFPAASVYEALLRLGVIVRPVANYGMPNHLRVTVGLPEENVRFLQALSKVLPH</sequence>
<keyword evidence="9" id="KW-0028">Amino-acid biosynthesis</keyword>
<evidence type="ECO:0000313" key="12">
    <source>
        <dbReference type="Proteomes" id="UP000179076"/>
    </source>
</evidence>
<evidence type="ECO:0000256" key="5">
    <source>
        <dbReference type="ARBA" id="ARBA00022576"/>
    </source>
</evidence>
<evidence type="ECO:0000256" key="7">
    <source>
        <dbReference type="ARBA" id="ARBA00022898"/>
    </source>
</evidence>
<dbReference type="Proteomes" id="UP000179076">
    <property type="component" value="Unassembled WGS sequence"/>
</dbReference>
<evidence type="ECO:0000256" key="3">
    <source>
        <dbReference type="ARBA" id="ARBA00007970"/>
    </source>
</evidence>
<comment type="subunit">
    <text evidence="4 9">Homodimer.</text>
</comment>
<evidence type="ECO:0000259" key="10">
    <source>
        <dbReference type="Pfam" id="PF00155"/>
    </source>
</evidence>
<comment type="catalytic activity">
    <reaction evidence="8 9">
        <text>L-histidinol phosphate + 2-oxoglutarate = 3-(imidazol-4-yl)-2-oxopropyl phosphate + L-glutamate</text>
        <dbReference type="Rhea" id="RHEA:23744"/>
        <dbReference type="ChEBI" id="CHEBI:16810"/>
        <dbReference type="ChEBI" id="CHEBI:29985"/>
        <dbReference type="ChEBI" id="CHEBI:57766"/>
        <dbReference type="ChEBI" id="CHEBI:57980"/>
        <dbReference type="EC" id="2.6.1.9"/>
    </reaction>
</comment>
<protein>
    <recommendedName>
        <fullName evidence="9">Histidinol-phosphate aminotransferase</fullName>
        <ecNumber evidence="9">2.6.1.9</ecNumber>
    </recommendedName>
    <alternativeName>
        <fullName evidence="9">Imidazole acetol-phosphate transaminase</fullName>
    </alternativeName>
</protein>
<accession>A0A1F6V817</accession>
<comment type="similarity">
    <text evidence="3 9">Belongs to the class-II pyridoxal-phosphate-dependent aminotransferase family. Histidinol-phosphate aminotransferase subfamily.</text>
</comment>
<keyword evidence="5 9" id="KW-0032">Aminotransferase</keyword>
<dbReference type="PANTHER" id="PTHR43643">
    <property type="entry name" value="HISTIDINOL-PHOSPHATE AMINOTRANSFERASE 2"/>
    <property type="match status" value="1"/>
</dbReference>
<comment type="caution">
    <text evidence="11">The sequence shown here is derived from an EMBL/GenBank/DDBJ whole genome shotgun (WGS) entry which is preliminary data.</text>
</comment>
<evidence type="ECO:0000256" key="2">
    <source>
        <dbReference type="ARBA" id="ARBA00005011"/>
    </source>
</evidence>
<gene>
    <name evidence="9" type="primary">hisC</name>
    <name evidence="11" type="ORF">A2W18_09200</name>
</gene>
<dbReference type="InterPro" id="IPR050106">
    <property type="entry name" value="HistidinolP_aminotransfase"/>
</dbReference>
<proteinExistence type="inferred from homology"/>
<dbReference type="CDD" id="cd00609">
    <property type="entry name" value="AAT_like"/>
    <property type="match status" value="1"/>
</dbReference>
<dbReference type="Pfam" id="PF00155">
    <property type="entry name" value="Aminotran_1_2"/>
    <property type="match status" value="1"/>
</dbReference>
<dbReference type="InterPro" id="IPR005861">
    <property type="entry name" value="HisP_aminotrans"/>
</dbReference>
<evidence type="ECO:0000256" key="9">
    <source>
        <dbReference type="HAMAP-Rule" id="MF_01023"/>
    </source>
</evidence>
<dbReference type="InterPro" id="IPR015422">
    <property type="entry name" value="PyrdxlP-dep_Trfase_small"/>
</dbReference>
<evidence type="ECO:0000313" key="11">
    <source>
        <dbReference type="EMBL" id="OGI65755.1"/>
    </source>
</evidence>
<dbReference type="AlphaFoldDB" id="A0A1F6V817"/>
<keyword evidence="9" id="KW-0368">Histidine biosynthesis</keyword>